<evidence type="ECO:0000256" key="3">
    <source>
        <dbReference type="ARBA" id="ARBA00023239"/>
    </source>
</evidence>
<evidence type="ECO:0000259" key="6">
    <source>
        <dbReference type="SMART" id="SM00925"/>
    </source>
</evidence>
<dbReference type="CDD" id="cd14485">
    <property type="entry name" value="mltA_like_LT_A"/>
    <property type="match status" value="1"/>
</dbReference>
<comment type="catalytic activity">
    <reaction evidence="1">
        <text>Exolytic cleavage of the (1-&gt;4)-beta-glycosidic linkage between N-acetylmuramic acid (MurNAc) and N-acetylglucosamine (GlcNAc) residues in peptidoglycan, from either the reducing or the non-reducing ends of the peptidoglycan chains, with concomitant formation of a 1,6-anhydrobond in the MurNAc residue.</text>
        <dbReference type="EC" id="4.2.2.n1"/>
    </reaction>
</comment>
<dbReference type="GO" id="GO:0004553">
    <property type="term" value="F:hydrolase activity, hydrolyzing O-glycosyl compounds"/>
    <property type="evidence" value="ECO:0007669"/>
    <property type="project" value="InterPro"/>
</dbReference>
<evidence type="ECO:0000256" key="4">
    <source>
        <dbReference type="ARBA" id="ARBA00023316"/>
    </source>
</evidence>
<name>A0A3L7JEQ3_9HYPH</name>
<evidence type="ECO:0000313" key="7">
    <source>
        <dbReference type="EMBL" id="RLQ89156.1"/>
    </source>
</evidence>
<keyword evidence="4" id="KW-0961">Cell wall biogenesis/degradation</keyword>
<sequence>MAVTEADARFTGPVPLDQLPGWRNDDQHLAVEALRQSALMPHREISTRRYDPTEAYLEPVLSELLCHAAGDAAAARTYFKEHFEAWRVRRLDKRPGLVTAYYEPEVDASRRRTAVFSTPLHRRPADLVEIDETNRPAGMDPYFRFGRRIDGKIVEFFDRGQIMDGALNNRGLELVWLRPVDAFFIHIQGSARLRFSDGTRTRVGYAGKSGHRFSGISMSLLKEGAIDRSGLSMQGTRAWLEANPDRHRDVLARNRSYIFFQEITESDPERGPYGAEGCQLTAGRSIAIDRTLWRYGTPFFIDAPSVQGFEKPFQRLMIAQDTGSAITGAARADLFFGSGDEAGERAGGIKEDARFWVLWPKAAPPPGRSS</sequence>
<dbReference type="AlphaFoldDB" id="A0A3L7JEQ3"/>
<dbReference type="GO" id="GO:0008933">
    <property type="term" value="F:peptidoglycan lytic transglycosylase activity"/>
    <property type="evidence" value="ECO:0007669"/>
    <property type="project" value="TreeGrafter"/>
</dbReference>
<dbReference type="Gene3D" id="2.40.40.10">
    <property type="entry name" value="RlpA-like domain"/>
    <property type="match status" value="1"/>
</dbReference>
<dbReference type="InterPro" id="IPR026044">
    <property type="entry name" value="MltA"/>
</dbReference>
<evidence type="ECO:0000256" key="5">
    <source>
        <dbReference type="ARBA" id="ARBA00030918"/>
    </source>
</evidence>
<dbReference type="CDD" id="cd14668">
    <property type="entry name" value="mlta_B"/>
    <property type="match status" value="1"/>
</dbReference>
<dbReference type="Gene3D" id="2.40.240.50">
    <property type="entry name" value="Barwin-like endoglucanases"/>
    <property type="match status" value="1"/>
</dbReference>
<dbReference type="InterPro" id="IPR010611">
    <property type="entry name" value="3D_dom"/>
</dbReference>
<accession>A0A3L7JEQ3</accession>
<proteinExistence type="predicted"/>
<dbReference type="EMBL" id="RCWN01000001">
    <property type="protein sequence ID" value="RLQ89156.1"/>
    <property type="molecule type" value="Genomic_DNA"/>
</dbReference>
<dbReference type="SUPFAM" id="SSF50685">
    <property type="entry name" value="Barwin-like endoglucanases"/>
    <property type="match status" value="1"/>
</dbReference>
<dbReference type="Proteomes" id="UP000281094">
    <property type="component" value="Unassembled WGS sequence"/>
</dbReference>
<dbReference type="RefSeq" id="WP_121646123.1">
    <property type="nucleotide sequence ID" value="NZ_RCWN01000001.1"/>
</dbReference>
<evidence type="ECO:0000256" key="2">
    <source>
        <dbReference type="ARBA" id="ARBA00012587"/>
    </source>
</evidence>
<protein>
    <recommendedName>
        <fullName evidence="2">peptidoglycan lytic exotransglycosylase</fullName>
        <ecNumber evidence="2">4.2.2.n1</ecNumber>
    </recommendedName>
    <alternativeName>
        <fullName evidence="5">Murein hydrolase A</fullName>
    </alternativeName>
</protein>
<dbReference type="EC" id="4.2.2.n1" evidence="2"/>
<feature type="domain" description="Lytic transglycosylase MltA" evidence="6">
    <location>
        <begin position="105"/>
        <end position="261"/>
    </location>
</feature>
<evidence type="ECO:0000256" key="1">
    <source>
        <dbReference type="ARBA" id="ARBA00001420"/>
    </source>
</evidence>
<dbReference type="PANTHER" id="PTHR30124:SF0">
    <property type="entry name" value="MEMBRANE-BOUND LYTIC MUREIN TRANSGLYCOSYLASE A"/>
    <property type="match status" value="1"/>
</dbReference>
<dbReference type="GO" id="GO:0019867">
    <property type="term" value="C:outer membrane"/>
    <property type="evidence" value="ECO:0007669"/>
    <property type="project" value="InterPro"/>
</dbReference>
<organism evidence="7 8">
    <name type="scientific">Notoacmeibacter ruber</name>
    <dbReference type="NCBI Taxonomy" id="2670375"/>
    <lineage>
        <taxon>Bacteria</taxon>
        <taxon>Pseudomonadati</taxon>
        <taxon>Pseudomonadota</taxon>
        <taxon>Alphaproteobacteria</taxon>
        <taxon>Hyphomicrobiales</taxon>
        <taxon>Notoacmeibacteraceae</taxon>
        <taxon>Notoacmeibacter</taxon>
    </lineage>
</organism>
<dbReference type="Pfam" id="PF06725">
    <property type="entry name" value="3D"/>
    <property type="match status" value="1"/>
</dbReference>
<dbReference type="PIRSF" id="PIRSF019422">
    <property type="entry name" value="MltA"/>
    <property type="match status" value="1"/>
</dbReference>
<evidence type="ECO:0000313" key="8">
    <source>
        <dbReference type="Proteomes" id="UP000281094"/>
    </source>
</evidence>
<dbReference type="GO" id="GO:0071555">
    <property type="term" value="P:cell wall organization"/>
    <property type="evidence" value="ECO:0007669"/>
    <property type="project" value="UniProtKB-KW"/>
</dbReference>
<dbReference type="GO" id="GO:0009253">
    <property type="term" value="P:peptidoglycan catabolic process"/>
    <property type="evidence" value="ECO:0007669"/>
    <property type="project" value="TreeGrafter"/>
</dbReference>
<dbReference type="GO" id="GO:0009254">
    <property type="term" value="P:peptidoglycan turnover"/>
    <property type="evidence" value="ECO:0007669"/>
    <property type="project" value="InterPro"/>
</dbReference>
<dbReference type="PANTHER" id="PTHR30124">
    <property type="entry name" value="MEMBRANE-BOUND LYTIC MUREIN TRANSGLYCOSYLASE A"/>
    <property type="match status" value="1"/>
</dbReference>
<dbReference type="InterPro" id="IPR005300">
    <property type="entry name" value="MltA_B"/>
</dbReference>
<dbReference type="SMART" id="SM00925">
    <property type="entry name" value="MltA"/>
    <property type="match status" value="1"/>
</dbReference>
<dbReference type="Pfam" id="PF03562">
    <property type="entry name" value="MltA"/>
    <property type="match status" value="1"/>
</dbReference>
<reference evidence="7 8" key="1">
    <citation type="submission" date="2018-10" db="EMBL/GenBank/DDBJ databases">
        <title>Notoacmeibacter sp. M2BS9Y-3-1, whole genome shotgun sequence.</title>
        <authorList>
            <person name="Tuo L."/>
        </authorList>
    </citation>
    <scope>NUCLEOTIDE SEQUENCE [LARGE SCALE GENOMIC DNA]</scope>
    <source>
        <strain evidence="7 8">M2BS9Y-3-1</strain>
    </source>
</reference>
<keyword evidence="3" id="KW-0456">Lyase</keyword>
<dbReference type="InterPro" id="IPR036908">
    <property type="entry name" value="RlpA-like_sf"/>
</dbReference>
<comment type="caution">
    <text evidence="7">The sequence shown here is derived from an EMBL/GenBank/DDBJ whole genome shotgun (WGS) entry which is preliminary data.</text>
</comment>
<keyword evidence="8" id="KW-1185">Reference proteome</keyword>
<gene>
    <name evidence="7" type="ORF">D8780_13815</name>
</gene>